<dbReference type="InterPro" id="IPR000911">
    <property type="entry name" value="Ribosomal_uL11"/>
</dbReference>
<dbReference type="PANTHER" id="PTHR11661:SF1">
    <property type="entry name" value="LARGE RIBOSOMAL SUBUNIT PROTEIN UL11M"/>
    <property type="match status" value="1"/>
</dbReference>
<sequence length="143" mass="15182">MAKKVIGLVKLALPAGKATPAPPVGPALGQHGANIVMFCKEYNARTADKVGLIIPVEIFIYEDRSFSFILKTPPASVLLAKAAGITKGSGKPNLNTVGFISEKQLEEIAQIKLQDLNTNNLKQAMQIILGTAKSMGIQVNTLV</sequence>
<evidence type="ECO:0000313" key="11">
    <source>
        <dbReference type="EMBL" id="QCI07210.1"/>
    </source>
</evidence>
<dbReference type="Gene3D" id="3.30.1550.10">
    <property type="entry name" value="Ribosomal protein L11/L12, N-terminal domain"/>
    <property type="match status" value="1"/>
</dbReference>
<evidence type="ECO:0000256" key="1">
    <source>
        <dbReference type="ARBA" id="ARBA00010537"/>
    </source>
</evidence>
<dbReference type="PANTHER" id="PTHR11661">
    <property type="entry name" value="60S RIBOSOMAL PROTEIN L12"/>
    <property type="match status" value="1"/>
</dbReference>
<dbReference type="SUPFAM" id="SSF54747">
    <property type="entry name" value="Ribosomal L11/L12e N-terminal domain"/>
    <property type="match status" value="1"/>
</dbReference>
<dbReference type="GO" id="GO:0022625">
    <property type="term" value="C:cytosolic large ribosomal subunit"/>
    <property type="evidence" value="ECO:0007669"/>
    <property type="project" value="TreeGrafter"/>
</dbReference>
<accession>A0A4D6WXT3</accession>
<dbReference type="CDD" id="cd00349">
    <property type="entry name" value="Ribosomal_L11"/>
    <property type="match status" value="1"/>
</dbReference>
<feature type="domain" description="Large ribosomal subunit protein uL11 C-terminal" evidence="9">
    <location>
        <begin position="71"/>
        <end position="139"/>
    </location>
</feature>
<evidence type="ECO:0000256" key="8">
    <source>
        <dbReference type="RuleBase" id="RU003978"/>
    </source>
</evidence>
<proteinExistence type="inferred from homology"/>
<dbReference type="InterPro" id="IPR006519">
    <property type="entry name" value="Ribosomal_uL11_bac-typ"/>
</dbReference>
<name>A0A4D6WXT3_9FLOR</name>
<geneLocation type="plastid" evidence="11"/>
<protein>
    <recommendedName>
        <fullName evidence="7">Large ribosomal subunit protein uL11c</fullName>
    </recommendedName>
    <alternativeName>
        <fullName evidence="6">50S ribosomal protein L11, chloroplastic</fullName>
    </alternativeName>
</protein>
<dbReference type="SUPFAM" id="SSF46906">
    <property type="entry name" value="Ribosomal protein L11, C-terminal domain"/>
    <property type="match status" value="1"/>
</dbReference>
<evidence type="ECO:0000256" key="4">
    <source>
        <dbReference type="ARBA" id="ARBA00022980"/>
    </source>
</evidence>
<dbReference type="InterPro" id="IPR036769">
    <property type="entry name" value="Ribosomal_uL11_C_sf"/>
</dbReference>
<dbReference type="SMART" id="SM00649">
    <property type="entry name" value="RL11"/>
    <property type="match status" value="1"/>
</dbReference>
<dbReference type="EMBL" id="MK814680">
    <property type="protein sequence ID" value="QCI07210.1"/>
    <property type="molecule type" value="Genomic_DNA"/>
</dbReference>
<keyword evidence="3" id="KW-0694">RNA-binding</keyword>
<comment type="similarity">
    <text evidence="1 8">Belongs to the universal ribosomal protein uL11 family.</text>
</comment>
<reference evidence="11" key="2">
    <citation type="submission" date="2019-04" db="EMBL/GenBank/DDBJ databases">
        <authorList>
            <person name="Pasella M."/>
        </authorList>
    </citation>
    <scope>NUCLEOTIDE SEQUENCE</scope>
    <source>
        <strain evidence="11">HV05551</strain>
    </source>
</reference>
<evidence type="ECO:0000256" key="7">
    <source>
        <dbReference type="ARBA" id="ARBA00068991"/>
    </source>
</evidence>
<feature type="domain" description="Large ribosomal subunit protein uL11 N-terminal" evidence="10">
    <location>
        <begin position="9"/>
        <end position="66"/>
    </location>
</feature>
<evidence type="ECO:0000256" key="2">
    <source>
        <dbReference type="ARBA" id="ARBA00022730"/>
    </source>
</evidence>
<dbReference type="InterPro" id="IPR020784">
    <property type="entry name" value="Ribosomal_uL11_N"/>
</dbReference>
<keyword evidence="2" id="KW-0699">rRNA-binding</keyword>
<dbReference type="GO" id="GO:0070180">
    <property type="term" value="F:large ribosomal subunit rRNA binding"/>
    <property type="evidence" value="ECO:0007669"/>
    <property type="project" value="TreeGrafter"/>
</dbReference>
<dbReference type="AlphaFoldDB" id="A0A4D6WXT3"/>
<dbReference type="InterPro" id="IPR036796">
    <property type="entry name" value="Ribosomal_uL11_N_sf"/>
</dbReference>
<reference evidence="11" key="1">
    <citation type="journal article" date="2019" name="Mol. Phylogenet. Evol.">
        <title>Morphological evolution and classification of the red algal order Ceramiales inferred using plastid phylogenomics.</title>
        <authorList>
            <person name="Diaz-Tapia P."/>
            <person name="Pasella M.M."/>
            <person name="Verbruggen H."/>
            <person name="Maggs C.A."/>
        </authorList>
    </citation>
    <scope>NUCLEOTIDE SEQUENCE</scope>
    <source>
        <strain evidence="11">HV05551</strain>
    </source>
</reference>
<dbReference type="HAMAP" id="MF_00736">
    <property type="entry name" value="Ribosomal_uL11"/>
    <property type="match status" value="1"/>
</dbReference>
<evidence type="ECO:0000256" key="6">
    <source>
        <dbReference type="ARBA" id="ARBA00035540"/>
    </source>
</evidence>
<keyword evidence="4 8" id="KW-0689">Ribosomal protein</keyword>
<dbReference type="NCBIfam" id="TIGR01632">
    <property type="entry name" value="L11_bact"/>
    <property type="match status" value="1"/>
</dbReference>
<dbReference type="Pfam" id="PF00298">
    <property type="entry name" value="Ribosomal_L11"/>
    <property type="match status" value="1"/>
</dbReference>
<dbReference type="FunFam" id="1.10.10.250:FF:000001">
    <property type="entry name" value="50S ribosomal protein L11"/>
    <property type="match status" value="1"/>
</dbReference>
<evidence type="ECO:0000256" key="3">
    <source>
        <dbReference type="ARBA" id="ARBA00022884"/>
    </source>
</evidence>
<gene>
    <name evidence="11" type="primary">rpl11</name>
</gene>
<evidence type="ECO:0000259" key="9">
    <source>
        <dbReference type="Pfam" id="PF00298"/>
    </source>
</evidence>
<dbReference type="Pfam" id="PF03946">
    <property type="entry name" value="Ribosomal_L11_N"/>
    <property type="match status" value="1"/>
</dbReference>
<keyword evidence="5 8" id="KW-0687">Ribonucleoprotein</keyword>
<keyword evidence="11" id="KW-0934">Plastid</keyword>
<dbReference type="GO" id="GO:0003735">
    <property type="term" value="F:structural constituent of ribosome"/>
    <property type="evidence" value="ECO:0007669"/>
    <property type="project" value="InterPro"/>
</dbReference>
<dbReference type="Gene3D" id="1.10.10.250">
    <property type="entry name" value="Ribosomal protein L11, C-terminal domain"/>
    <property type="match status" value="1"/>
</dbReference>
<dbReference type="InterPro" id="IPR020783">
    <property type="entry name" value="Ribosomal_uL11_C"/>
</dbReference>
<organism evidence="11">
    <name type="scientific">Hypnea pannosa</name>
    <dbReference type="NCBI Taxonomy" id="105607"/>
    <lineage>
        <taxon>Eukaryota</taxon>
        <taxon>Rhodophyta</taxon>
        <taxon>Florideophyceae</taxon>
        <taxon>Rhodymeniophycidae</taxon>
        <taxon>Gigartinales</taxon>
        <taxon>Hypneaceae</taxon>
        <taxon>Hypnea</taxon>
    </lineage>
</organism>
<dbReference type="FunFam" id="3.30.1550.10:FF:000001">
    <property type="entry name" value="50S ribosomal protein L11"/>
    <property type="match status" value="1"/>
</dbReference>
<evidence type="ECO:0000259" key="10">
    <source>
        <dbReference type="Pfam" id="PF03946"/>
    </source>
</evidence>
<evidence type="ECO:0000256" key="5">
    <source>
        <dbReference type="ARBA" id="ARBA00023274"/>
    </source>
</evidence>
<dbReference type="GO" id="GO:0006412">
    <property type="term" value="P:translation"/>
    <property type="evidence" value="ECO:0007669"/>
    <property type="project" value="InterPro"/>
</dbReference>